<evidence type="ECO:0000256" key="1">
    <source>
        <dbReference type="SAM" id="Phobius"/>
    </source>
</evidence>
<organism evidence="2 3">
    <name type="scientific">Bowmanella yangjiangensis</name>
    <dbReference type="NCBI Taxonomy" id="2811230"/>
    <lineage>
        <taxon>Bacteria</taxon>
        <taxon>Pseudomonadati</taxon>
        <taxon>Pseudomonadota</taxon>
        <taxon>Gammaproteobacteria</taxon>
        <taxon>Alteromonadales</taxon>
        <taxon>Alteromonadaceae</taxon>
        <taxon>Bowmanella</taxon>
    </lineage>
</organism>
<dbReference type="RefSeq" id="WP_206593224.1">
    <property type="nucleotide sequence ID" value="NZ_JAFKCS010000004.1"/>
</dbReference>
<accession>A0ABS3CQN4</accession>
<keyword evidence="1" id="KW-1133">Transmembrane helix</keyword>
<gene>
    <name evidence="2" type="ORF">J0A65_05940</name>
</gene>
<keyword evidence="1" id="KW-0472">Membrane</keyword>
<evidence type="ECO:0000313" key="3">
    <source>
        <dbReference type="Proteomes" id="UP000663992"/>
    </source>
</evidence>
<feature type="transmembrane region" description="Helical" evidence="1">
    <location>
        <begin position="12"/>
        <end position="29"/>
    </location>
</feature>
<keyword evidence="3" id="KW-1185">Reference proteome</keyword>
<comment type="caution">
    <text evidence="2">The sequence shown here is derived from an EMBL/GenBank/DDBJ whole genome shotgun (WGS) entry which is preliminary data.</text>
</comment>
<feature type="transmembrane region" description="Helical" evidence="1">
    <location>
        <begin position="125"/>
        <end position="144"/>
    </location>
</feature>
<dbReference type="EMBL" id="JAFKCS010000004">
    <property type="protein sequence ID" value="MBN7819396.1"/>
    <property type="molecule type" value="Genomic_DNA"/>
</dbReference>
<feature type="transmembrane region" description="Helical" evidence="1">
    <location>
        <begin position="49"/>
        <end position="70"/>
    </location>
</feature>
<evidence type="ECO:0000313" key="2">
    <source>
        <dbReference type="EMBL" id="MBN7819396.1"/>
    </source>
</evidence>
<sequence length="157" mass="16922">MEFLRHFSNREWNVLATLALDLAIAVLYFSKLASVPDGLAAPSAALAGIIIQITIVAVIGAALLFGLINWRRGDQEPADERDKFIAARGNSIGYGVLIGVIILFIGHLVLSALGFESELLPYSQVTPLVSAHALLLCLLIASTAKHLSQLVMYRRGI</sequence>
<name>A0ABS3CQN4_9ALTE</name>
<reference evidence="2 3" key="1">
    <citation type="submission" date="2021-03" db="EMBL/GenBank/DDBJ databases">
        <title>novel species isolated from a fishpond in China.</title>
        <authorList>
            <person name="Lu H."/>
            <person name="Cai Z."/>
        </authorList>
    </citation>
    <scope>NUCLEOTIDE SEQUENCE [LARGE SCALE GENOMIC DNA]</scope>
    <source>
        <strain evidence="2 3">Y57</strain>
    </source>
</reference>
<protein>
    <submittedName>
        <fullName evidence="2">Uncharacterized protein</fullName>
    </submittedName>
</protein>
<proteinExistence type="predicted"/>
<keyword evidence="1" id="KW-0812">Transmembrane</keyword>
<dbReference type="Proteomes" id="UP000663992">
    <property type="component" value="Unassembled WGS sequence"/>
</dbReference>
<feature type="transmembrane region" description="Helical" evidence="1">
    <location>
        <begin position="91"/>
        <end position="113"/>
    </location>
</feature>